<dbReference type="PANTHER" id="PTHR10584:SF166">
    <property type="entry name" value="RIBOKINASE"/>
    <property type="match status" value="1"/>
</dbReference>
<keyword evidence="6 9" id="KW-0460">Magnesium</keyword>
<evidence type="ECO:0000256" key="1">
    <source>
        <dbReference type="ARBA" id="ARBA00022679"/>
    </source>
</evidence>
<accession>A0A8E2AZN3</accession>
<organism evidence="11 12">
    <name type="scientific">Obba rivulosa</name>
    <dbReference type="NCBI Taxonomy" id="1052685"/>
    <lineage>
        <taxon>Eukaryota</taxon>
        <taxon>Fungi</taxon>
        <taxon>Dikarya</taxon>
        <taxon>Basidiomycota</taxon>
        <taxon>Agaricomycotina</taxon>
        <taxon>Agaricomycetes</taxon>
        <taxon>Polyporales</taxon>
        <taxon>Gelatoporiaceae</taxon>
        <taxon>Obba</taxon>
    </lineage>
</organism>
<evidence type="ECO:0000256" key="7">
    <source>
        <dbReference type="ARBA" id="ARBA00022958"/>
    </source>
</evidence>
<evidence type="ECO:0000259" key="10">
    <source>
        <dbReference type="Pfam" id="PF00294"/>
    </source>
</evidence>
<feature type="binding site" evidence="9">
    <location>
        <position position="280"/>
    </location>
    <ligand>
        <name>K(+)</name>
        <dbReference type="ChEBI" id="CHEBI:29103"/>
    </ligand>
</feature>
<feature type="binding site" evidence="9">
    <location>
        <position position="278"/>
    </location>
    <ligand>
        <name>K(+)</name>
        <dbReference type="ChEBI" id="CHEBI:29103"/>
    </ligand>
</feature>
<keyword evidence="2 9" id="KW-0479">Metal-binding</keyword>
<dbReference type="InterPro" id="IPR002139">
    <property type="entry name" value="Ribo/fructo_kinase"/>
</dbReference>
<comment type="subunit">
    <text evidence="9">Homodimer.</text>
</comment>
<dbReference type="InterPro" id="IPR011611">
    <property type="entry name" value="PfkB_dom"/>
</dbReference>
<feature type="binding site" evidence="9">
    <location>
        <begin position="15"/>
        <end position="17"/>
    </location>
    <ligand>
        <name>substrate</name>
    </ligand>
</feature>
<comment type="pathway">
    <text evidence="9">Carbohydrate metabolism; D-ribose degradation; D-ribose 5-phosphate from beta-D-ribopyranose: step 2/2.</text>
</comment>
<evidence type="ECO:0000256" key="3">
    <source>
        <dbReference type="ARBA" id="ARBA00022741"/>
    </source>
</evidence>
<evidence type="ECO:0000256" key="9">
    <source>
        <dbReference type="HAMAP-Rule" id="MF_03215"/>
    </source>
</evidence>
<dbReference type="Gene3D" id="3.40.1190.20">
    <property type="match status" value="1"/>
</dbReference>
<feature type="binding site" evidence="9">
    <location>
        <begin position="243"/>
        <end position="248"/>
    </location>
    <ligand>
        <name>ATP</name>
        <dbReference type="ChEBI" id="CHEBI:30616"/>
    </ligand>
</feature>
<dbReference type="GO" id="GO:0019303">
    <property type="term" value="P:D-ribose catabolic process"/>
    <property type="evidence" value="ECO:0007669"/>
    <property type="project" value="UniProtKB-UniRule"/>
</dbReference>
<name>A0A8E2AZN3_9APHY</name>
<evidence type="ECO:0000256" key="4">
    <source>
        <dbReference type="ARBA" id="ARBA00022777"/>
    </source>
</evidence>
<protein>
    <recommendedName>
        <fullName evidence="9">Ribokinase</fullName>
        <shortName evidence="9">RK</shortName>
        <ecNumber evidence="9">2.7.1.15</ecNumber>
    </recommendedName>
</protein>
<dbReference type="AlphaFoldDB" id="A0A8E2AZN3"/>
<comment type="cofactor">
    <cofactor evidence="9">
        <name>Mg(2+)</name>
        <dbReference type="ChEBI" id="CHEBI:18420"/>
    </cofactor>
    <text evidence="9">Requires a divalent cation, most likely magnesium in vivo, as an electrophilic catalyst to aid phosphoryl group transfer. It is the chelate of the metal and the nucleotide that is the actual substrate.</text>
</comment>
<dbReference type="GO" id="GO:0046872">
    <property type="term" value="F:metal ion binding"/>
    <property type="evidence" value="ECO:0007669"/>
    <property type="project" value="UniProtKB-KW"/>
</dbReference>
<dbReference type="OrthoDB" id="415590at2759"/>
<feature type="binding site" evidence="9">
    <location>
        <position position="284"/>
    </location>
    <ligand>
        <name>substrate</name>
    </ligand>
</feature>
<feature type="binding site" evidence="9">
    <location>
        <begin position="43"/>
        <end position="47"/>
    </location>
    <ligand>
        <name>substrate</name>
    </ligand>
</feature>
<feature type="binding site" evidence="9">
    <location>
        <position position="329"/>
    </location>
    <ligand>
        <name>K(+)</name>
        <dbReference type="ChEBI" id="CHEBI:29103"/>
    </ligand>
</feature>
<dbReference type="GO" id="GO:0005524">
    <property type="term" value="F:ATP binding"/>
    <property type="evidence" value="ECO:0007669"/>
    <property type="project" value="UniProtKB-UniRule"/>
</dbReference>
<feature type="binding site" evidence="9">
    <location>
        <position position="185"/>
    </location>
    <ligand>
        <name>ATP</name>
        <dbReference type="ChEBI" id="CHEBI:30616"/>
    </ligand>
</feature>
<evidence type="ECO:0000256" key="6">
    <source>
        <dbReference type="ARBA" id="ARBA00022842"/>
    </source>
</evidence>
<dbReference type="CDD" id="cd01174">
    <property type="entry name" value="ribokinase"/>
    <property type="match status" value="1"/>
</dbReference>
<dbReference type="EC" id="2.7.1.15" evidence="9"/>
<feature type="binding site" evidence="9">
    <location>
        <position position="333"/>
    </location>
    <ligand>
        <name>K(+)</name>
        <dbReference type="ChEBI" id="CHEBI:29103"/>
    </ligand>
</feature>
<keyword evidence="8 9" id="KW-0119">Carbohydrate metabolism</keyword>
<dbReference type="GO" id="GO:0004747">
    <property type="term" value="F:ribokinase activity"/>
    <property type="evidence" value="ECO:0007669"/>
    <property type="project" value="UniProtKB-UniRule"/>
</dbReference>
<keyword evidence="3 9" id="KW-0547">Nucleotide-binding</keyword>
<dbReference type="Proteomes" id="UP000250043">
    <property type="component" value="Unassembled WGS sequence"/>
</dbReference>
<evidence type="ECO:0000256" key="5">
    <source>
        <dbReference type="ARBA" id="ARBA00022840"/>
    </source>
</evidence>
<feature type="binding site" evidence="9">
    <location>
        <position position="324"/>
    </location>
    <ligand>
        <name>K(+)</name>
        <dbReference type="ChEBI" id="CHEBI:29103"/>
    </ligand>
</feature>
<gene>
    <name evidence="11" type="ORF">OBBRIDRAFT_792586</name>
</gene>
<feature type="binding site" evidence="9">
    <location>
        <position position="138"/>
    </location>
    <ligand>
        <name>substrate</name>
    </ligand>
</feature>
<evidence type="ECO:0000313" key="11">
    <source>
        <dbReference type="EMBL" id="OCH91184.1"/>
    </source>
</evidence>
<dbReference type="GO" id="GO:0005634">
    <property type="term" value="C:nucleus"/>
    <property type="evidence" value="ECO:0007669"/>
    <property type="project" value="UniProtKB-SubCell"/>
</dbReference>
<comment type="caution">
    <text evidence="9">Lacks conserved residue(s) required for the propagation of feature annotation.</text>
</comment>
<comment type="similarity">
    <text evidence="9">Belongs to the carbohydrate kinase PfkB family. Ribokinase subfamily.</text>
</comment>
<dbReference type="GO" id="GO:0005737">
    <property type="term" value="C:cytoplasm"/>
    <property type="evidence" value="ECO:0007669"/>
    <property type="project" value="UniProtKB-SubCell"/>
</dbReference>
<keyword evidence="1 9" id="KW-0808">Transferase</keyword>
<dbReference type="PANTHER" id="PTHR10584">
    <property type="entry name" value="SUGAR KINASE"/>
    <property type="match status" value="1"/>
</dbReference>
<dbReference type="InterPro" id="IPR011877">
    <property type="entry name" value="Ribokinase"/>
</dbReference>
<feature type="binding site" evidence="9">
    <location>
        <begin position="283"/>
        <end position="284"/>
    </location>
    <ligand>
        <name>ATP</name>
        <dbReference type="ChEBI" id="CHEBI:30616"/>
    </ligand>
</feature>
<evidence type="ECO:0000256" key="2">
    <source>
        <dbReference type="ARBA" id="ARBA00022723"/>
    </source>
</evidence>
<evidence type="ECO:0000256" key="8">
    <source>
        <dbReference type="ARBA" id="ARBA00023277"/>
    </source>
</evidence>
<dbReference type="PRINTS" id="PR00990">
    <property type="entry name" value="RIBOKINASE"/>
</dbReference>
<comment type="activity regulation">
    <text evidence="9">Activated by a monovalent cation that binds near, but not in, the active site. The most likely occupant of the site in vivo is potassium. Ion binding induces a conformational change that may alter substrate affinity.</text>
</comment>
<feature type="active site" description="Proton acceptor" evidence="9">
    <location>
        <position position="284"/>
    </location>
</feature>
<sequence>MSTRKSRCLVRGSINIDEFFHVNEIVRPGETISPHELERRAGGKGANQAVAVCKAGCEVYLVGAVGDDGRWVVGYLNGVGVNVDGIAVVQEPTGRAIIQLAKDGENCIILHKGANYASLPSSNIPLLSTFTHLLLQNEIPFEETVDYLSGAHGSGVATIFNPSPMLSDQQIQTFPWEKLTWLVVNAGEAEHLHGKLANISAGPEFETAQKEPSRPAMSTTDHAMHLLELLQRQLPLTVNIVCTLGPVGVIALLPGLPKPGAATPLHIPAAKLRGPVLDTTGAGDCFTGYLVAGLMELYEAGASIYSGENAFRCLRRAVEAAGLCVQRRGAMDSIPLRNEVENSQ</sequence>
<keyword evidence="5 9" id="KW-0067">ATP-binding</keyword>
<keyword evidence="7 9" id="KW-0630">Potassium</keyword>
<dbReference type="EMBL" id="KV722390">
    <property type="protein sequence ID" value="OCH91184.1"/>
    <property type="molecule type" value="Genomic_DNA"/>
</dbReference>
<keyword evidence="9" id="KW-0963">Cytoplasm</keyword>
<comment type="function">
    <text evidence="9">Catalyzes the phosphorylation of ribose at O-5 in a reaction requiring ATP and magnesium. The resulting D-ribose-5-phosphate can then be used either for sythesis of nucleotides, histidine, and tryptophan, or as a component of the pentose phosphate pathway.</text>
</comment>
<dbReference type="SUPFAM" id="SSF53613">
    <property type="entry name" value="Ribokinase-like"/>
    <property type="match status" value="1"/>
</dbReference>
<comment type="catalytic activity">
    <reaction evidence="9">
        <text>D-ribose + ATP = D-ribose 5-phosphate + ADP + H(+)</text>
        <dbReference type="Rhea" id="RHEA:13697"/>
        <dbReference type="ChEBI" id="CHEBI:15378"/>
        <dbReference type="ChEBI" id="CHEBI:30616"/>
        <dbReference type="ChEBI" id="CHEBI:47013"/>
        <dbReference type="ChEBI" id="CHEBI:78346"/>
        <dbReference type="ChEBI" id="CHEBI:456216"/>
        <dbReference type="EC" id="2.7.1.15"/>
    </reaction>
</comment>
<feature type="domain" description="Carbohydrate kinase PfkB" evidence="10">
    <location>
        <begin position="7"/>
        <end position="335"/>
    </location>
</feature>
<dbReference type="HAMAP" id="MF_01987">
    <property type="entry name" value="Ribokinase"/>
    <property type="match status" value="1"/>
</dbReference>
<dbReference type="Pfam" id="PF00294">
    <property type="entry name" value="PfkB"/>
    <property type="match status" value="1"/>
</dbReference>
<proteinExistence type="inferred from homology"/>
<reference evidence="11 12" key="1">
    <citation type="submission" date="2016-07" db="EMBL/GenBank/DDBJ databases">
        <title>Draft genome of the white-rot fungus Obba rivulosa 3A-2.</title>
        <authorList>
            <consortium name="DOE Joint Genome Institute"/>
            <person name="Miettinen O."/>
            <person name="Riley R."/>
            <person name="Acob R."/>
            <person name="Barry K."/>
            <person name="Cullen D."/>
            <person name="De Vries R."/>
            <person name="Hainaut M."/>
            <person name="Hatakka A."/>
            <person name="Henrissat B."/>
            <person name="Hilden K."/>
            <person name="Kuo R."/>
            <person name="Labutti K."/>
            <person name="Lipzen A."/>
            <person name="Makela M.R."/>
            <person name="Sandor L."/>
            <person name="Spatafora J.W."/>
            <person name="Grigoriev I.V."/>
            <person name="Hibbett D.S."/>
        </authorList>
    </citation>
    <scope>NUCLEOTIDE SEQUENCE [LARGE SCALE GENOMIC DNA]</scope>
    <source>
        <strain evidence="11 12">3A-2</strain>
    </source>
</reference>
<comment type="subcellular location">
    <subcellularLocation>
        <location evidence="9">Cytoplasm</location>
    </subcellularLocation>
    <subcellularLocation>
        <location evidence="9">Nucleus</location>
    </subcellularLocation>
</comment>
<keyword evidence="12" id="KW-1185">Reference proteome</keyword>
<feature type="binding site" evidence="9">
    <location>
        <position position="327"/>
    </location>
    <ligand>
        <name>K(+)</name>
        <dbReference type="ChEBI" id="CHEBI:29103"/>
    </ligand>
</feature>
<keyword evidence="9" id="KW-0539">Nucleus</keyword>
<dbReference type="UniPathway" id="UPA00916">
    <property type="reaction ID" value="UER00889"/>
</dbReference>
<evidence type="ECO:0000313" key="12">
    <source>
        <dbReference type="Proteomes" id="UP000250043"/>
    </source>
</evidence>
<dbReference type="InterPro" id="IPR029056">
    <property type="entry name" value="Ribokinase-like"/>
</dbReference>
<keyword evidence="4 9" id="KW-0418">Kinase</keyword>